<dbReference type="GO" id="GO:0016020">
    <property type="term" value="C:membrane"/>
    <property type="evidence" value="ECO:0007669"/>
    <property type="project" value="GOC"/>
</dbReference>
<evidence type="ECO:0000256" key="2">
    <source>
        <dbReference type="ARBA" id="ARBA00022676"/>
    </source>
</evidence>
<evidence type="ECO:0000313" key="6">
    <source>
        <dbReference type="Proteomes" id="UP000231067"/>
    </source>
</evidence>
<keyword evidence="3 5" id="KW-0808">Transferase</keyword>
<organism evidence="5 6">
    <name type="scientific">Candidatus Desantisbacteria bacterium CG23_combo_of_CG06-09_8_20_14_all_40_23</name>
    <dbReference type="NCBI Taxonomy" id="1974550"/>
    <lineage>
        <taxon>Bacteria</taxon>
        <taxon>Candidatus Desantisiibacteriota</taxon>
    </lineage>
</organism>
<protein>
    <submittedName>
        <fullName evidence="5">Dolichyl-phosphate beta-D-mannosyltransferase</fullName>
    </submittedName>
</protein>
<dbReference type="InterPro" id="IPR039528">
    <property type="entry name" value="DPM1-like"/>
</dbReference>
<dbReference type="Pfam" id="PF00535">
    <property type="entry name" value="Glycos_transf_2"/>
    <property type="match status" value="1"/>
</dbReference>
<dbReference type="AlphaFoldDB" id="A0A2H0A4T2"/>
<feature type="domain" description="Glycosyltransferase 2-like" evidence="4">
    <location>
        <begin position="6"/>
        <end position="173"/>
    </location>
</feature>
<reference evidence="5 6" key="1">
    <citation type="submission" date="2017-09" db="EMBL/GenBank/DDBJ databases">
        <title>Depth-based differentiation of microbial function through sediment-hosted aquifers and enrichment of novel symbionts in the deep terrestrial subsurface.</title>
        <authorList>
            <person name="Probst A.J."/>
            <person name="Ladd B."/>
            <person name="Jarett J.K."/>
            <person name="Geller-Mcgrath D.E."/>
            <person name="Sieber C.M."/>
            <person name="Emerson J.B."/>
            <person name="Anantharaman K."/>
            <person name="Thomas B.C."/>
            <person name="Malmstrom R."/>
            <person name="Stieglmeier M."/>
            <person name="Klingl A."/>
            <person name="Woyke T."/>
            <person name="Ryan C.M."/>
            <person name="Banfield J.F."/>
        </authorList>
    </citation>
    <scope>NUCLEOTIDE SEQUENCE [LARGE SCALE GENOMIC DNA]</scope>
    <source>
        <strain evidence="5">CG23_combo_of_CG06-09_8_20_14_all_40_23</strain>
    </source>
</reference>
<dbReference type="PANTHER" id="PTHR43398:SF1">
    <property type="entry name" value="DOLICHOL-PHOSPHATE MANNOSYLTRANSFERASE SUBUNIT 1"/>
    <property type="match status" value="1"/>
</dbReference>
<dbReference type="EMBL" id="PCSH01000123">
    <property type="protein sequence ID" value="PIP40401.1"/>
    <property type="molecule type" value="Genomic_DNA"/>
</dbReference>
<sequence length="236" mass="26683">MENSIVVIPTYNEKENIQALIEQIIGLGIQIKVLVVDDASPDGTGEVVEQLGNRYQGQVFCLHRSGKLGFASAYIEGFKKALSMPDIEYIISMDADFSHNPSSLPRILESLHSYDVVIGSRYANGTVSVINWPIKRLILSRTANLYAQWVTGLKVTDCTSGFVGYQRRVLEKINLEQIVSDGYSFLIELKYRAQRAGWRLAEIPIIFEERRLGQSKMSKKIILEALFVVWQIRLRG</sequence>
<evidence type="ECO:0000259" key="4">
    <source>
        <dbReference type="Pfam" id="PF00535"/>
    </source>
</evidence>
<proteinExistence type="inferred from homology"/>
<comment type="caution">
    <text evidence="5">The sequence shown here is derived from an EMBL/GenBank/DDBJ whole genome shotgun (WGS) entry which is preliminary data.</text>
</comment>
<dbReference type="GO" id="GO:0009247">
    <property type="term" value="P:glycolipid biosynthetic process"/>
    <property type="evidence" value="ECO:0007669"/>
    <property type="project" value="TreeGrafter"/>
</dbReference>
<dbReference type="InterPro" id="IPR001173">
    <property type="entry name" value="Glyco_trans_2-like"/>
</dbReference>
<gene>
    <name evidence="5" type="ORF">COX18_06800</name>
</gene>
<dbReference type="PANTHER" id="PTHR43398">
    <property type="entry name" value="DOLICHOL-PHOSPHATE MANNOSYLTRANSFERASE SUBUNIT 1"/>
    <property type="match status" value="1"/>
</dbReference>
<dbReference type="InterPro" id="IPR029044">
    <property type="entry name" value="Nucleotide-diphossugar_trans"/>
</dbReference>
<dbReference type="GO" id="GO:0004582">
    <property type="term" value="F:dolichyl-phosphate beta-D-mannosyltransferase activity"/>
    <property type="evidence" value="ECO:0007669"/>
    <property type="project" value="InterPro"/>
</dbReference>
<evidence type="ECO:0000256" key="3">
    <source>
        <dbReference type="ARBA" id="ARBA00022679"/>
    </source>
</evidence>
<dbReference type="Gene3D" id="3.90.550.10">
    <property type="entry name" value="Spore Coat Polysaccharide Biosynthesis Protein SpsA, Chain A"/>
    <property type="match status" value="1"/>
</dbReference>
<comment type="similarity">
    <text evidence="1">Belongs to the glycosyltransferase 2 family.</text>
</comment>
<keyword evidence="2 5" id="KW-0328">Glycosyltransferase</keyword>
<evidence type="ECO:0000256" key="1">
    <source>
        <dbReference type="ARBA" id="ARBA00006739"/>
    </source>
</evidence>
<evidence type="ECO:0000313" key="5">
    <source>
        <dbReference type="EMBL" id="PIP40401.1"/>
    </source>
</evidence>
<dbReference type="Proteomes" id="UP000231067">
    <property type="component" value="Unassembled WGS sequence"/>
</dbReference>
<dbReference type="CDD" id="cd06442">
    <property type="entry name" value="DPM1_like"/>
    <property type="match status" value="1"/>
</dbReference>
<dbReference type="FunFam" id="3.90.550.10:FF:000122">
    <property type="entry name" value="Dolichol-phosphate mannosyltransferase subunit 1"/>
    <property type="match status" value="1"/>
</dbReference>
<accession>A0A2H0A4T2</accession>
<dbReference type="SUPFAM" id="SSF53448">
    <property type="entry name" value="Nucleotide-diphospho-sugar transferases"/>
    <property type="match status" value="1"/>
</dbReference>
<name>A0A2H0A4T2_9BACT</name>